<dbReference type="Proteomes" id="UP000054342">
    <property type="component" value="Unassembled WGS sequence"/>
</dbReference>
<protein>
    <submittedName>
        <fullName evidence="1">Uncharacterized protein</fullName>
    </submittedName>
</protein>
<dbReference type="RefSeq" id="XP_013318843.1">
    <property type="nucleotide sequence ID" value="XM_013463389.1"/>
</dbReference>
<keyword evidence="2" id="KW-1185">Reference proteome</keyword>
<name>A0A0D2FDW7_9EURO</name>
<reference evidence="1 2" key="1">
    <citation type="submission" date="2015-01" db="EMBL/GenBank/DDBJ databases">
        <title>The Genome Sequence of Exophiala xenobiotica CBS118157.</title>
        <authorList>
            <consortium name="The Broad Institute Genomics Platform"/>
            <person name="Cuomo C."/>
            <person name="de Hoog S."/>
            <person name="Gorbushina A."/>
            <person name="Stielow B."/>
            <person name="Teixiera M."/>
            <person name="Abouelleil A."/>
            <person name="Chapman S.B."/>
            <person name="Priest M."/>
            <person name="Young S.K."/>
            <person name="Wortman J."/>
            <person name="Nusbaum C."/>
            <person name="Birren B."/>
        </authorList>
    </citation>
    <scope>NUCLEOTIDE SEQUENCE [LARGE SCALE GENOMIC DNA]</scope>
    <source>
        <strain evidence="1 2">CBS 118157</strain>
    </source>
</reference>
<accession>A0A0D2FDW7</accession>
<gene>
    <name evidence="1" type="ORF">PV05_02798</name>
</gene>
<evidence type="ECO:0000313" key="1">
    <source>
        <dbReference type="EMBL" id="KIW58259.1"/>
    </source>
</evidence>
<organism evidence="1 2">
    <name type="scientific">Exophiala xenobiotica</name>
    <dbReference type="NCBI Taxonomy" id="348802"/>
    <lineage>
        <taxon>Eukaryota</taxon>
        <taxon>Fungi</taxon>
        <taxon>Dikarya</taxon>
        <taxon>Ascomycota</taxon>
        <taxon>Pezizomycotina</taxon>
        <taxon>Eurotiomycetes</taxon>
        <taxon>Chaetothyriomycetidae</taxon>
        <taxon>Chaetothyriales</taxon>
        <taxon>Herpotrichiellaceae</taxon>
        <taxon>Exophiala</taxon>
    </lineage>
</organism>
<dbReference type="GeneID" id="25324706"/>
<dbReference type="OrthoDB" id="4155104at2759"/>
<proteinExistence type="predicted"/>
<sequence>MGKKSTKTTRASALPKAPIIYLNDPVKDMPHARYVRDMIPGGILAFGPREDKQAQTSPPISLEMIQHHIQRGRFNDRILVVGDNQPETRSKVKIETAKEFQEHAIKHGCNFASVNLYTEQGTPAGDKKKWGTNHLDLCIKNLSVKDVAEKVYQWLFTAFTVHETLHLIPESEMLITDSDAFPEYQYCPINESKQHPKNAKIQFVALVTSRPVVVGQRLQWTVADRTGTANFYFQYRGASSQYTWDWVQNLKVGERRALPRMPMVEIKERKVVRVAKAPIRTVGFAIANVGLAIRGVGHSVKKMGEMGRLGKSAEWVPEADVLDGKKVGWEQKEKVRAEKVKMERAKKQVQHKVFNEKGGKVWRDDDSVASTAKGDEVVMEKEFC</sequence>
<dbReference type="HOGENOM" id="CLU_039645_0_0_1"/>
<evidence type="ECO:0000313" key="2">
    <source>
        <dbReference type="Proteomes" id="UP000054342"/>
    </source>
</evidence>
<dbReference type="AlphaFoldDB" id="A0A0D2FDW7"/>
<dbReference type="EMBL" id="KN847318">
    <property type="protein sequence ID" value="KIW58259.1"/>
    <property type="molecule type" value="Genomic_DNA"/>
</dbReference>